<dbReference type="InterPro" id="IPR000086">
    <property type="entry name" value="NUDIX_hydrolase_dom"/>
</dbReference>
<evidence type="ECO:0000313" key="4">
    <source>
        <dbReference type="EMBL" id="ANS70222.1"/>
    </source>
</evidence>
<dbReference type="GO" id="GO:0016787">
    <property type="term" value="F:hydrolase activity"/>
    <property type="evidence" value="ECO:0007669"/>
    <property type="project" value="UniProtKB-KW"/>
</dbReference>
<evidence type="ECO:0000256" key="1">
    <source>
        <dbReference type="ARBA" id="ARBA00001946"/>
    </source>
</evidence>
<dbReference type="InterPro" id="IPR020084">
    <property type="entry name" value="NUDIX_hydrolase_CS"/>
</dbReference>
<evidence type="ECO:0000256" key="2">
    <source>
        <dbReference type="ARBA" id="ARBA00022801"/>
    </source>
</evidence>
<dbReference type="SUPFAM" id="SSF55811">
    <property type="entry name" value="Nudix"/>
    <property type="match status" value="1"/>
</dbReference>
<dbReference type="PROSITE" id="PS51462">
    <property type="entry name" value="NUDIX"/>
    <property type="match status" value="1"/>
</dbReference>
<dbReference type="PANTHER" id="PTHR43046">
    <property type="entry name" value="GDP-MANNOSE MANNOSYL HYDROLASE"/>
    <property type="match status" value="1"/>
</dbReference>
<comment type="cofactor">
    <cofactor evidence="1">
        <name>Mg(2+)</name>
        <dbReference type="ChEBI" id="CHEBI:18420"/>
    </cofactor>
</comment>
<evidence type="ECO:0000313" key="5">
    <source>
        <dbReference type="Proteomes" id="UP000092598"/>
    </source>
</evidence>
<sequence>MGRMTQETPARPGDASRSPSLIVSSAVIVRDGRLLVVSKQAAPEVFYIPGGKPDPGEDLETALVRELAEELGVVPVTRRPFQVVEAVAALEGVPMVMTVYEVEITGVPRPAAELAAMRWVTGDEPDLVLAPAVRDHVLPLLRARGMLL</sequence>
<keyword evidence="5" id="KW-1185">Reference proteome</keyword>
<protein>
    <submittedName>
        <fullName evidence="4">MutT/nudix family protein</fullName>
    </submittedName>
</protein>
<dbReference type="KEGG" id="sls:SLINC_7998"/>
<keyword evidence="2" id="KW-0378">Hydrolase</keyword>
<name>A0A1B1MPB2_STRLN</name>
<dbReference type="InterPro" id="IPR015797">
    <property type="entry name" value="NUDIX_hydrolase-like_dom_sf"/>
</dbReference>
<dbReference type="PROSITE" id="PS00893">
    <property type="entry name" value="NUDIX_BOX"/>
    <property type="match status" value="1"/>
</dbReference>
<dbReference type="PATRIC" id="fig|1915.4.peg.8808"/>
<evidence type="ECO:0000259" key="3">
    <source>
        <dbReference type="PROSITE" id="PS51462"/>
    </source>
</evidence>
<gene>
    <name evidence="4" type="ORF">SLINC_7998</name>
</gene>
<organism evidence="4 5">
    <name type="scientific">Streptomyces lincolnensis</name>
    <dbReference type="NCBI Taxonomy" id="1915"/>
    <lineage>
        <taxon>Bacteria</taxon>
        <taxon>Bacillati</taxon>
        <taxon>Actinomycetota</taxon>
        <taxon>Actinomycetes</taxon>
        <taxon>Kitasatosporales</taxon>
        <taxon>Streptomycetaceae</taxon>
        <taxon>Streptomyces</taxon>
    </lineage>
</organism>
<dbReference type="Gene3D" id="3.90.79.10">
    <property type="entry name" value="Nucleoside Triphosphate Pyrophosphohydrolase"/>
    <property type="match status" value="1"/>
</dbReference>
<dbReference type="EMBL" id="CP016438">
    <property type="protein sequence ID" value="ANS70222.1"/>
    <property type="molecule type" value="Genomic_DNA"/>
</dbReference>
<dbReference type="CDD" id="cd04690">
    <property type="entry name" value="NUDIX_Hydrolase"/>
    <property type="match status" value="1"/>
</dbReference>
<feature type="domain" description="Nudix hydrolase" evidence="3">
    <location>
        <begin position="19"/>
        <end position="143"/>
    </location>
</feature>
<dbReference type="AlphaFoldDB" id="A0A1B1MPB2"/>
<dbReference type="PANTHER" id="PTHR43046:SF14">
    <property type="entry name" value="MUTT_NUDIX FAMILY PROTEIN"/>
    <property type="match status" value="1"/>
</dbReference>
<dbReference type="Proteomes" id="UP000092598">
    <property type="component" value="Chromosome"/>
</dbReference>
<accession>A0A1B1MPB2</accession>
<reference evidence="4 5" key="1">
    <citation type="submission" date="2016-07" db="EMBL/GenBank/DDBJ databases">
        <title>Enhancement of antibiotic productionsby engineered nitrateutilization in actinobacteria.</title>
        <authorList>
            <person name="Meng S.C."/>
        </authorList>
    </citation>
    <scope>NUCLEOTIDE SEQUENCE [LARGE SCALE GENOMIC DNA]</scope>
    <source>
        <strain evidence="4 5">NRRL 2936</strain>
    </source>
</reference>
<dbReference type="Pfam" id="PF00293">
    <property type="entry name" value="NUDIX"/>
    <property type="match status" value="1"/>
</dbReference>
<proteinExistence type="predicted"/>